<feature type="region of interest" description="Disordered" evidence="1">
    <location>
        <begin position="22"/>
        <end position="41"/>
    </location>
</feature>
<feature type="compositionally biased region" description="Low complexity" evidence="1">
    <location>
        <begin position="22"/>
        <end position="32"/>
    </location>
</feature>
<proteinExistence type="predicted"/>
<gene>
    <name evidence="2" type="ORF">rCG_22485</name>
</gene>
<organism evidence="2 3">
    <name type="scientific">Rattus norvegicus</name>
    <name type="common">Rat</name>
    <dbReference type="NCBI Taxonomy" id="10116"/>
    <lineage>
        <taxon>Eukaryota</taxon>
        <taxon>Metazoa</taxon>
        <taxon>Chordata</taxon>
        <taxon>Craniata</taxon>
        <taxon>Vertebrata</taxon>
        <taxon>Euteleostomi</taxon>
        <taxon>Mammalia</taxon>
        <taxon>Eutheria</taxon>
        <taxon>Euarchontoglires</taxon>
        <taxon>Glires</taxon>
        <taxon>Rodentia</taxon>
        <taxon>Myomorpha</taxon>
        <taxon>Muroidea</taxon>
        <taxon>Muridae</taxon>
        <taxon>Murinae</taxon>
        <taxon>Rattus</taxon>
    </lineage>
</organism>
<sequence length="41" mass="4459">MLPCSTFPTDLEYLNKGPHLSSTNTLLTATTSRPQTPSCFS</sequence>
<reference evidence="2 3" key="1">
    <citation type="submission" date="2005-09" db="EMBL/GenBank/DDBJ databases">
        <authorList>
            <person name="Mural R.J."/>
            <person name="Li P.W."/>
            <person name="Adams M.D."/>
            <person name="Amanatides P.G."/>
            <person name="Baden-Tillson H."/>
            <person name="Barnstead M."/>
            <person name="Chin S.H."/>
            <person name="Dew I."/>
            <person name="Evans C.A."/>
            <person name="Ferriera S."/>
            <person name="Flanigan M."/>
            <person name="Fosler C."/>
            <person name="Glodek A."/>
            <person name="Gu Z."/>
            <person name="Holt R.A."/>
            <person name="Jennings D."/>
            <person name="Kraft C.L."/>
            <person name="Lu F."/>
            <person name="Nguyen T."/>
            <person name="Nusskern D.R."/>
            <person name="Pfannkoch C.M."/>
            <person name="Sitter C."/>
            <person name="Sutton G.G."/>
            <person name="Venter J.C."/>
            <person name="Wang Z."/>
            <person name="Woodage T."/>
            <person name="Zheng X.H."/>
            <person name="Zhong F."/>
        </authorList>
    </citation>
    <scope>NUCLEOTIDE SEQUENCE [LARGE SCALE GENOMIC DNA]</scope>
    <source>
        <strain>BN</strain>
        <strain evidence="3">Sprague-Dawley</strain>
    </source>
</reference>
<dbReference type="Proteomes" id="UP000234681">
    <property type="component" value="Chromosome 9"/>
</dbReference>
<evidence type="ECO:0000313" key="3">
    <source>
        <dbReference type="Proteomes" id="UP000234681"/>
    </source>
</evidence>
<protein>
    <submittedName>
        <fullName evidence="2">RCG22485</fullName>
    </submittedName>
</protein>
<evidence type="ECO:0000256" key="1">
    <source>
        <dbReference type="SAM" id="MobiDB-lite"/>
    </source>
</evidence>
<dbReference type="AlphaFoldDB" id="A6INY1"/>
<evidence type="ECO:0000313" key="2">
    <source>
        <dbReference type="EMBL" id="EDL99078.1"/>
    </source>
</evidence>
<dbReference type="EMBL" id="CH473965">
    <property type="protein sequence ID" value="EDL99078.1"/>
    <property type="molecule type" value="Genomic_DNA"/>
</dbReference>
<accession>A6INY1</accession>
<name>A6INY1_RAT</name>